<gene>
    <name evidence="1" type="ORF">SeLEV6574_g08120</name>
</gene>
<dbReference type="Proteomes" id="UP000320475">
    <property type="component" value="Unassembled WGS sequence"/>
</dbReference>
<organism evidence="1 2">
    <name type="scientific">Synchytrium endobioticum</name>
    <dbReference type="NCBI Taxonomy" id="286115"/>
    <lineage>
        <taxon>Eukaryota</taxon>
        <taxon>Fungi</taxon>
        <taxon>Fungi incertae sedis</taxon>
        <taxon>Chytridiomycota</taxon>
        <taxon>Chytridiomycota incertae sedis</taxon>
        <taxon>Chytridiomycetes</taxon>
        <taxon>Synchytriales</taxon>
        <taxon>Synchytriaceae</taxon>
        <taxon>Synchytrium</taxon>
    </lineage>
</organism>
<name>A0A507C4Z0_9FUNG</name>
<evidence type="ECO:0000313" key="2">
    <source>
        <dbReference type="Proteomes" id="UP000320475"/>
    </source>
</evidence>
<evidence type="ECO:0000313" key="1">
    <source>
        <dbReference type="EMBL" id="TPX36057.1"/>
    </source>
</evidence>
<feature type="non-terminal residue" evidence="1">
    <location>
        <position position="497"/>
    </location>
</feature>
<dbReference type="EMBL" id="QEAM01000726">
    <property type="protein sequence ID" value="TPX36057.1"/>
    <property type="molecule type" value="Genomic_DNA"/>
</dbReference>
<sequence length="497" mass="57098">MAVGRLACFDLIAFHNFKGKTRLPKSSRHVKCVSHFHEKKNRRLDWSEPIRRGETAVIIGSSVVSSSPVNLTSDKRLRATSRESLHHNMSKNIIAMLLLLLVGSFKHADAAGSPAAPDNWYPKALESLDAKVVKWNKKREMSQRPEVFTLLGTLVMREDVKQADGAVNRFHATENEAWQVAETLSDMLHYGGDVITHLEYREFSTVVYNHHTYVSSQVGYEEWMSPMFLLYVERLNVLMAKACEVWSLQASAFIDAYGFRLEGEDLIQLQSASKALDLRVTEHYSLANYYSIIAHGIPWPEFTAVMDALRDRSAPDNNDVVANVRAYLKHMARTRLNGLPAWIATNSMAPVNEMSNLYIMAMVKRHKVYVESMKKELGLYSSWHDKQLELMKKRERRMSSLLRFKSPEISALLHWDIQREMEKLHMDLSSAETLLRQYEIALEERYEAIRTVSLEFKSIVEGEFQKVQQGIWQEESSEFSMSPAQLQSDLGYIFNLL</sequence>
<protein>
    <submittedName>
        <fullName evidence="1">Uncharacterized protein</fullName>
    </submittedName>
</protein>
<dbReference type="VEuPathDB" id="FungiDB:SeMB42_g01432"/>
<proteinExistence type="predicted"/>
<accession>A0A507C4Z0</accession>
<dbReference type="AlphaFoldDB" id="A0A507C4Z0"/>
<reference evidence="1 2" key="1">
    <citation type="journal article" date="2019" name="Sci. Rep.">
        <title>Comparative genomics of chytrid fungi reveal insights into the obligate biotrophic and pathogenic lifestyle of Synchytrium endobioticum.</title>
        <authorList>
            <person name="van de Vossenberg B.T.L.H."/>
            <person name="Warris S."/>
            <person name="Nguyen H.D.T."/>
            <person name="van Gent-Pelzer M.P.E."/>
            <person name="Joly D.L."/>
            <person name="van de Geest H.C."/>
            <person name="Bonants P.J.M."/>
            <person name="Smith D.S."/>
            <person name="Levesque C.A."/>
            <person name="van der Lee T.A.J."/>
        </authorList>
    </citation>
    <scope>NUCLEOTIDE SEQUENCE [LARGE SCALE GENOMIC DNA]</scope>
    <source>
        <strain evidence="1 2">LEV6574</strain>
    </source>
</reference>
<comment type="caution">
    <text evidence="1">The sequence shown here is derived from an EMBL/GenBank/DDBJ whole genome shotgun (WGS) entry which is preliminary data.</text>
</comment>